<evidence type="ECO:0000313" key="3">
    <source>
        <dbReference type="Proteomes" id="UP000218334"/>
    </source>
</evidence>
<dbReference type="Proteomes" id="UP000218334">
    <property type="component" value="Unassembled WGS sequence"/>
</dbReference>
<keyword evidence="3" id="KW-1185">Reference proteome</keyword>
<name>A0A2H3B3R5_9AGAR</name>
<dbReference type="EMBL" id="KZ293445">
    <property type="protein sequence ID" value="PBK65501.1"/>
    <property type="molecule type" value="Genomic_DNA"/>
</dbReference>
<protein>
    <submittedName>
        <fullName evidence="2">Uncharacterized protein</fullName>
    </submittedName>
</protein>
<gene>
    <name evidence="2" type="ORF">ARMSODRAFT_1006609</name>
</gene>
<evidence type="ECO:0000313" key="2">
    <source>
        <dbReference type="EMBL" id="PBK65501.1"/>
    </source>
</evidence>
<proteinExistence type="predicted"/>
<accession>A0A2H3B3R5</accession>
<feature type="region of interest" description="Disordered" evidence="1">
    <location>
        <begin position="43"/>
        <end position="65"/>
    </location>
</feature>
<organism evidence="2 3">
    <name type="scientific">Armillaria solidipes</name>
    <dbReference type="NCBI Taxonomy" id="1076256"/>
    <lineage>
        <taxon>Eukaryota</taxon>
        <taxon>Fungi</taxon>
        <taxon>Dikarya</taxon>
        <taxon>Basidiomycota</taxon>
        <taxon>Agaricomycotina</taxon>
        <taxon>Agaricomycetes</taxon>
        <taxon>Agaricomycetidae</taxon>
        <taxon>Agaricales</taxon>
        <taxon>Marasmiineae</taxon>
        <taxon>Physalacriaceae</taxon>
        <taxon>Armillaria</taxon>
    </lineage>
</organism>
<reference evidence="3" key="1">
    <citation type="journal article" date="2017" name="Nat. Ecol. Evol.">
        <title>Genome expansion and lineage-specific genetic innovations in the forest pathogenic fungi Armillaria.</title>
        <authorList>
            <person name="Sipos G."/>
            <person name="Prasanna A.N."/>
            <person name="Walter M.C."/>
            <person name="O'Connor E."/>
            <person name="Balint B."/>
            <person name="Krizsan K."/>
            <person name="Kiss B."/>
            <person name="Hess J."/>
            <person name="Varga T."/>
            <person name="Slot J."/>
            <person name="Riley R."/>
            <person name="Boka B."/>
            <person name="Rigling D."/>
            <person name="Barry K."/>
            <person name="Lee J."/>
            <person name="Mihaltcheva S."/>
            <person name="LaButti K."/>
            <person name="Lipzen A."/>
            <person name="Waldron R."/>
            <person name="Moloney N.M."/>
            <person name="Sperisen C."/>
            <person name="Kredics L."/>
            <person name="Vagvoelgyi C."/>
            <person name="Patrignani A."/>
            <person name="Fitzpatrick D."/>
            <person name="Nagy I."/>
            <person name="Doyle S."/>
            <person name="Anderson J.B."/>
            <person name="Grigoriev I.V."/>
            <person name="Gueldener U."/>
            <person name="Muensterkoetter M."/>
            <person name="Nagy L.G."/>
        </authorList>
    </citation>
    <scope>NUCLEOTIDE SEQUENCE [LARGE SCALE GENOMIC DNA]</scope>
    <source>
        <strain evidence="3">28-4</strain>
    </source>
</reference>
<sequence length="224" mass="24772">MLAGTVLHGDHEGAYKNLPHFDGNKTSLRLLSSATLDMVVRSRTSSPLAGSPTKGIASQQQSRARKKTLIEFRPGQPFAFGPRPDTAIYARPCTPLHAERTEFAKFQQVERRRSHNCDVNELRNSCQHGGTRRGSLARILPPLRPSEAINLLEDDIREVTDMYNEHKNTLGDCASFETDFNRLELAALELKGKYFQDSLLGKSSFASVLWEVCVGSSASAPSRG</sequence>
<dbReference type="AlphaFoldDB" id="A0A2H3B3R5"/>
<evidence type="ECO:0000256" key="1">
    <source>
        <dbReference type="SAM" id="MobiDB-lite"/>
    </source>
</evidence>